<accession>A0A4Z0A4E4</accession>
<keyword evidence="3 7" id="KW-0285">Flavoprotein</keyword>
<dbReference type="Pfam" id="PF00732">
    <property type="entry name" value="GMC_oxred_N"/>
    <property type="match status" value="1"/>
</dbReference>
<dbReference type="InterPro" id="IPR008949">
    <property type="entry name" value="Isoprenoid_synthase_dom_sf"/>
</dbReference>
<dbReference type="AlphaFoldDB" id="A0A4Z0A4E4"/>
<name>A0A4Z0A4E4_9AGAM</name>
<evidence type="ECO:0000259" key="9">
    <source>
        <dbReference type="PROSITE" id="PS00624"/>
    </source>
</evidence>
<dbReference type="Pfam" id="PF05199">
    <property type="entry name" value="GMC_oxred_C"/>
    <property type="match status" value="1"/>
</dbReference>
<dbReference type="Gene3D" id="3.30.560.10">
    <property type="entry name" value="Glucose Oxidase, domain 3"/>
    <property type="match status" value="1"/>
</dbReference>
<dbReference type="InterPro" id="IPR036188">
    <property type="entry name" value="FAD/NAD-bd_sf"/>
</dbReference>
<keyword evidence="6" id="KW-0560">Oxidoreductase</keyword>
<dbReference type="SUPFAM" id="SSF48576">
    <property type="entry name" value="Terpenoid synthases"/>
    <property type="match status" value="1"/>
</dbReference>
<dbReference type="SUPFAM" id="SSF54373">
    <property type="entry name" value="FAD-linked reductases, C-terminal domain"/>
    <property type="match status" value="1"/>
</dbReference>
<gene>
    <name evidence="10" type="ORF">EWM64_g2815</name>
</gene>
<dbReference type="InterPro" id="IPR000172">
    <property type="entry name" value="GMC_OxRdtase_N"/>
</dbReference>
<dbReference type="Gene3D" id="3.50.50.60">
    <property type="entry name" value="FAD/NAD(P)-binding domain"/>
    <property type="match status" value="1"/>
</dbReference>
<evidence type="ECO:0000256" key="6">
    <source>
        <dbReference type="ARBA" id="ARBA00023002"/>
    </source>
</evidence>
<dbReference type="SUPFAM" id="SSF51905">
    <property type="entry name" value="FAD/NAD(P)-binding domain"/>
    <property type="match status" value="1"/>
</dbReference>
<organism evidence="10 11">
    <name type="scientific">Hericium alpestre</name>
    <dbReference type="NCBI Taxonomy" id="135208"/>
    <lineage>
        <taxon>Eukaryota</taxon>
        <taxon>Fungi</taxon>
        <taxon>Dikarya</taxon>
        <taxon>Basidiomycota</taxon>
        <taxon>Agaricomycotina</taxon>
        <taxon>Agaricomycetes</taxon>
        <taxon>Russulales</taxon>
        <taxon>Hericiaceae</taxon>
        <taxon>Hericium</taxon>
    </lineage>
</organism>
<dbReference type="Pfam" id="PF00494">
    <property type="entry name" value="SQS_PSY"/>
    <property type="match status" value="1"/>
</dbReference>
<evidence type="ECO:0000256" key="1">
    <source>
        <dbReference type="ARBA" id="ARBA00001974"/>
    </source>
</evidence>
<dbReference type="GO" id="GO:0050660">
    <property type="term" value="F:flavin adenine dinucleotide binding"/>
    <property type="evidence" value="ECO:0007669"/>
    <property type="project" value="InterPro"/>
</dbReference>
<dbReference type="PANTHER" id="PTHR11552">
    <property type="entry name" value="GLUCOSE-METHANOL-CHOLINE GMC OXIDOREDUCTASE"/>
    <property type="match status" value="1"/>
</dbReference>
<dbReference type="InterPro" id="IPR007867">
    <property type="entry name" value="GMC_OxRtase_C"/>
</dbReference>
<dbReference type="PROSITE" id="PS00623">
    <property type="entry name" value="GMC_OXRED_1"/>
    <property type="match status" value="1"/>
</dbReference>
<evidence type="ECO:0000256" key="3">
    <source>
        <dbReference type="ARBA" id="ARBA00022630"/>
    </source>
</evidence>
<keyword evidence="5 7" id="KW-0274">FAD</keyword>
<comment type="similarity">
    <text evidence="2 7">Belongs to the GMC oxidoreductase family.</text>
</comment>
<evidence type="ECO:0000259" key="8">
    <source>
        <dbReference type="PROSITE" id="PS00623"/>
    </source>
</evidence>
<dbReference type="PANTHER" id="PTHR11552:SF201">
    <property type="entry name" value="GLUCOSE-METHANOL-CHOLINE OXIDOREDUCTASE N-TERMINAL DOMAIN-CONTAINING PROTEIN"/>
    <property type="match status" value="1"/>
</dbReference>
<evidence type="ECO:0000256" key="4">
    <source>
        <dbReference type="ARBA" id="ARBA00022729"/>
    </source>
</evidence>
<feature type="domain" description="Glucose-methanol-choline oxidoreductase N-terminal" evidence="9">
    <location>
        <begin position="532"/>
        <end position="546"/>
    </location>
</feature>
<dbReference type="OrthoDB" id="269227at2759"/>
<comment type="caution">
    <text evidence="10">The sequence shown here is derived from an EMBL/GenBank/DDBJ whole genome shotgun (WGS) entry which is preliminary data.</text>
</comment>
<evidence type="ECO:0000256" key="7">
    <source>
        <dbReference type="RuleBase" id="RU003968"/>
    </source>
</evidence>
<dbReference type="InterPro" id="IPR012132">
    <property type="entry name" value="GMC_OxRdtase"/>
</dbReference>
<sequence length="842" mass="92238">MILGKAPALALSRRGALSNTRLPSRCLASTTAVSAGGIEDPAAYCKDLVRKQDYEGYLVSQFYPRSRLNGYLALRAFYVELATQQDAVSNAMIGKMRMQFWRDAVQGIANGRPPHHPIALALSDASKTARLAPYHLKRIVDARDQELDNPTHLAVDSLLAHAESTASTFFYLLLSLLNLSSETYTHAASHLGVASSLATLLRALPYHASKGRMVIPAEITARHGVSQEDVFRKGHNAAGIDQAVFEFATLANDHLLTARSMFKETGGKVPKEAMPVFACGGTAGTALAARLTEDPNITVCMVEAGEYVTDLSSINVTGMVTMALRNRRVDWTFYTVPQNGKLVGGSSALNYMAWGRASSEEYDALEALSNPGWNWKEFLPYLMKVESAIPPSPELVKAYNTGEASPQYHGQTGPIKTSFAHWYNDLHQPFLESITNLGVPLNPNVGSGSTYGTYTGAYCIDPETSTRSFAATGYYAPNAHRKNLVLLPQAQVSRIVMEPRPDGLLVAKGVKYKKDYERLTVYAGREVILAAGSYQTPQLLELSGIGKRDVLEKHGIDQILDLNVGENLLSKEYETYDGLANPEFLNEQVQPYQEKKRGMLFSAFSAFSFVPLEIAYGSAKEHGEFRNRLSSDTSLSANESERKQFKFLKDWLSHPKRGHVEALQNPGFFSINRNFKPEAGKHYNTVMVGCLQPLSRGSVHTTSADPFSAPAIDPAYLKNPADVDVLVAGIKFCRRVIETKPLSDAQRGAYDPAASLHTDEELAEFVRAKTESFNHPLGTAAMLPREDRGIVDSNLKVYGTQNLQVADASIIPFMLSVHIQATVYAIAEKVPADVIKAAHAVH</sequence>
<dbReference type="GO" id="GO:0016614">
    <property type="term" value="F:oxidoreductase activity, acting on CH-OH group of donors"/>
    <property type="evidence" value="ECO:0007669"/>
    <property type="project" value="InterPro"/>
</dbReference>
<evidence type="ECO:0000313" key="11">
    <source>
        <dbReference type="Proteomes" id="UP000298061"/>
    </source>
</evidence>
<proteinExistence type="inferred from homology"/>
<evidence type="ECO:0000256" key="2">
    <source>
        <dbReference type="ARBA" id="ARBA00010790"/>
    </source>
</evidence>
<evidence type="ECO:0000256" key="5">
    <source>
        <dbReference type="ARBA" id="ARBA00022827"/>
    </source>
</evidence>
<evidence type="ECO:0000313" key="10">
    <source>
        <dbReference type="EMBL" id="TFY81197.1"/>
    </source>
</evidence>
<feature type="domain" description="Glucose-methanol-choline oxidoreductase N-terminal" evidence="8">
    <location>
        <begin position="340"/>
        <end position="363"/>
    </location>
</feature>
<reference evidence="10 11" key="1">
    <citation type="submission" date="2019-02" db="EMBL/GenBank/DDBJ databases">
        <title>Genome sequencing of the rare red list fungi Hericium alpestre (H. flagellum).</title>
        <authorList>
            <person name="Buettner E."/>
            <person name="Kellner H."/>
        </authorList>
    </citation>
    <scope>NUCLEOTIDE SEQUENCE [LARGE SCALE GENOMIC DNA]</scope>
    <source>
        <strain evidence="10 11">DSM 108284</strain>
    </source>
</reference>
<dbReference type="PROSITE" id="PS00624">
    <property type="entry name" value="GMC_OXRED_2"/>
    <property type="match status" value="1"/>
</dbReference>
<comment type="cofactor">
    <cofactor evidence="1">
        <name>FAD</name>
        <dbReference type="ChEBI" id="CHEBI:57692"/>
    </cofactor>
</comment>
<dbReference type="Proteomes" id="UP000298061">
    <property type="component" value="Unassembled WGS sequence"/>
</dbReference>
<keyword evidence="4" id="KW-0732">Signal</keyword>
<dbReference type="InterPro" id="IPR002060">
    <property type="entry name" value="Squ/phyt_synthse"/>
</dbReference>
<protein>
    <recommendedName>
        <fullName evidence="8 9">Glucose-methanol-choline oxidoreductase N-terminal domain-containing protein</fullName>
    </recommendedName>
</protein>
<keyword evidence="11" id="KW-1185">Reference proteome</keyword>
<dbReference type="EMBL" id="SFCI01000239">
    <property type="protein sequence ID" value="TFY81197.1"/>
    <property type="molecule type" value="Genomic_DNA"/>
</dbReference>
<dbReference type="STRING" id="135208.A0A4Z0A4E4"/>